<feature type="domain" description="Glycosyl transferase family 1" evidence="1">
    <location>
        <begin position="167"/>
        <end position="329"/>
    </location>
</feature>
<dbReference type="Pfam" id="PF00534">
    <property type="entry name" value="Glycos_transf_1"/>
    <property type="match status" value="1"/>
</dbReference>
<dbReference type="RefSeq" id="WP_006696966.1">
    <property type="nucleotide sequence ID" value="NZ_JH376861.1"/>
</dbReference>
<dbReference type="CDD" id="cd03801">
    <property type="entry name" value="GT4_PimA-like"/>
    <property type="match status" value="1"/>
</dbReference>
<protein>
    <recommendedName>
        <fullName evidence="1">Glycosyl transferase family 1 domain-containing protein</fullName>
    </recommendedName>
</protein>
<keyword evidence="3" id="KW-1185">Reference proteome</keyword>
<gene>
    <name evidence="2" type="ORF">HMPREF9432_01774</name>
</gene>
<dbReference type="Gene3D" id="3.40.50.2000">
    <property type="entry name" value="Glycogen Phosphorylase B"/>
    <property type="match status" value="2"/>
</dbReference>
<name>A0ABP2MNE9_9FIRM</name>
<dbReference type="EMBL" id="ADGH01000018">
    <property type="protein sequence ID" value="EHG23498.1"/>
    <property type="molecule type" value="Genomic_DNA"/>
</dbReference>
<reference evidence="2 3" key="1">
    <citation type="submission" date="2011-08" db="EMBL/GenBank/DDBJ databases">
        <title>The Genome Sequence of Selenomonas noxia F0398.</title>
        <authorList>
            <consortium name="The Broad Institute Genome Sequencing Platform"/>
            <person name="Earl A."/>
            <person name="Ward D."/>
            <person name="Feldgarden M."/>
            <person name="Gevers D."/>
            <person name="Izard J."/>
            <person name="Ganesan A."/>
            <person name="Blanton J.M."/>
            <person name="Baranova O.V."/>
            <person name="Tanner A.C."/>
            <person name="Dewhirst F.E."/>
            <person name="Young S.K."/>
            <person name="Zeng Q."/>
            <person name="Gargeya S."/>
            <person name="Fitzgerald M."/>
            <person name="Haas B."/>
            <person name="Abouelleil A."/>
            <person name="Alvarado L."/>
            <person name="Arachchi H.M."/>
            <person name="Berlin A."/>
            <person name="Brown A."/>
            <person name="Chapman S.B."/>
            <person name="Chen Z."/>
            <person name="Dunbar C."/>
            <person name="Freedman E."/>
            <person name="Gearin G."/>
            <person name="Gellesch M."/>
            <person name="Goldberg J."/>
            <person name="Griggs A."/>
            <person name="Gujja S."/>
            <person name="Heiman D."/>
            <person name="Howarth C."/>
            <person name="Larson L."/>
            <person name="Lui A."/>
            <person name="MacDonald P.J.P."/>
            <person name="Montmayeur A."/>
            <person name="Murphy C."/>
            <person name="Neiman D."/>
            <person name="Pearson M."/>
            <person name="Priest M."/>
            <person name="Roberts A."/>
            <person name="Saif S."/>
            <person name="Shea T."/>
            <person name="Shenoy N."/>
            <person name="Sisk P."/>
            <person name="Stolte C."/>
            <person name="Sykes S."/>
            <person name="Wortman J."/>
            <person name="Nusbaum C."/>
            <person name="Birren B."/>
        </authorList>
    </citation>
    <scope>NUCLEOTIDE SEQUENCE [LARGE SCALE GENOMIC DNA]</scope>
    <source>
        <strain evidence="2 3">F0398</strain>
    </source>
</reference>
<dbReference type="PANTHER" id="PTHR12526">
    <property type="entry name" value="GLYCOSYLTRANSFERASE"/>
    <property type="match status" value="1"/>
</dbReference>
<sequence>MPEVLHITTHMGGGVGKVLSGVAAYAARTRAGWRHRILLLEPPEKTNFIDACRVDGVEILCGAGEQEVLAGMRSADLVQIEWWHHPRMAAFLADFPKIEMNLTIWAHVSGCWYPYIPAEFLRVPQRFIFTSPYSLDNPYWSEEERVWAQKHTAVVHSSGGFAAIYPREERVRDGRFVVGYIGTQSYAKLHPDFVAYCACVSHIPGIEFVLVGDQTNAAQIRAEAETFGIAEKFRFIDYVSDVNAELAQMDVFGYLLSPRHFGTTENALLEAMAAEVPVIAFDQCAERYLIENNETGLLVKGKEDYGRALAYLYEHPAERCRMGRAARQRVLRDFAVERTAAQLHDIYDEVVEEEQRSYDFRAAFGRAPHEFFLNGLPHELRSIFTARGPAAQELPPILREQSKSSLPHFSRVFPADKQLKNWQERFCSG</sequence>
<dbReference type="Proteomes" id="UP000003175">
    <property type="component" value="Unassembled WGS sequence"/>
</dbReference>
<evidence type="ECO:0000313" key="3">
    <source>
        <dbReference type="Proteomes" id="UP000003175"/>
    </source>
</evidence>
<dbReference type="PANTHER" id="PTHR12526:SF630">
    <property type="entry name" value="GLYCOSYLTRANSFERASE"/>
    <property type="match status" value="1"/>
</dbReference>
<accession>A0ABP2MNE9</accession>
<dbReference type="SUPFAM" id="SSF53756">
    <property type="entry name" value="UDP-Glycosyltransferase/glycogen phosphorylase"/>
    <property type="match status" value="1"/>
</dbReference>
<evidence type="ECO:0000259" key="1">
    <source>
        <dbReference type="Pfam" id="PF00534"/>
    </source>
</evidence>
<dbReference type="InterPro" id="IPR001296">
    <property type="entry name" value="Glyco_trans_1"/>
</dbReference>
<evidence type="ECO:0000313" key="2">
    <source>
        <dbReference type="EMBL" id="EHG23498.1"/>
    </source>
</evidence>
<comment type="caution">
    <text evidence="2">The sequence shown here is derived from an EMBL/GenBank/DDBJ whole genome shotgun (WGS) entry which is preliminary data.</text>
</comment>
<organism evidence="2 3">
    <name type="scientific">Selenomonas noxia F0398</name>
    <dbReference type="NCBI Taxonomy" id="702437"/>
    <lineage>
        <taxon>Bacteria</taxon>
        <taxon>Bacillati</taxon>
        <taxon>Bacillota</taxon>
        <taxon>Negativicutes</taxon>
        <taxon>Selenomonadales</taxon>
        <taxon>Selenomonadaceae</taxon>
        <taxon>Selenomonas</taxon>
    </lineage>
</organism>
<proteinExistence type="predicted"/>